<feature type="region of interest" description="Disordered" evidence="1">
    <location>
        <begin position="87"/>
        <end position="113"/>
    </location>
</feature>
<reference evidence="2" key="2">
    <citation type="submission" date="2021-09" db="EMBL/GenBank/DDBJ databases">
        <authorList>
            <person name="Jia N."/>
            <person name="Wang J."/>
            <person name="Shi W."/>
            <person name="Du L."/>
            <person name="Sun Y."/>
            <person name="Zhan W."/>
            <person name="Jiang J."/>
            <person name="Wang Q."/>
            <person name="Zhang B."/>
            <person name="Ji P."/>
            <person name="Sakyi L.B."/>
            <person name="Cui X."/>
            <person name="Yuan T."/>
            <person name="Jiang B."/>
            <person name="Yang W."/>
            <person name="Lam T.T.-Y."/>
            <person name="Chang Q."/>
            <person name="Ding S."/>
            <person name="Wang X."/>
            <person name="Zhu J."/>
            <person name="Ruan X."/>
            <person name="Zhao L."/>
            <person name="Wei J."/>
            <person name="Que T."/>
            <person name="Du C."/>
            <person name="Cheng J."/>
            <person name="Dai P."/>
            <person name="Han X."/>
            <person name="Huang E."/>
            <person name="Gao Y."/>
            <person name="Liu J."/>
            <person name="Shao H."/>
            <person name="Ye R."/>
            <person name="Li L."/>
            <person name="Wei W."/>
            <person name="Wang X."/>
            <person name="Wang C."/>
            <person name="Huo Q."/>
            <person name="Li W."/>
            <person name="Guo W."/>
            <person name="Chen H."/>
            <person name="Chen S."/>
            <person name="Zhou L."/>
            <person name="Zhou L."/>
            <person name="Ni X."/>
            <person name="Tian J."/>
            <person name="Zhou Y."/>
            <person name="Sheng Y."/>
            <person name="Liu T."/>
            <person name="Pan Y."/>
            <person name="Xia L."/>
            <person name="Li J."/>
            <person name="Zhao F."/>
            <person name="Cao W."/>
        </authorList>
    </citation>
    <scope>NUCLEOTIDE SEQUENCE</scope>
    <source>
        <strain evidence="2">Rmic-2018</strain>
        <tissue evidence="2">Larvae</tissue>
    </source>
</reference>
<sequence>MPSPIDREEDCFACQQTRPTARAEKMFVNSTTHAALDGSIMFLLNKTQGARPSFLATVARFRLWCAVWQDQMHKGNGANNFPCIVVQPSASDDDDEETEAKKGQQSPLGNERPCVDQASAIQGSQSCGRRRFFWRIEQAARSNEAADWKAGQARLSSPSFSPDGKTKRATIETSCRAKVVREPRARHSSAGND</sequence>
<feature type="region of interest" description="Disordered" evidence="1">
    <location>
        <begin position="146"/>
        <end position="193"/>
    </location>
</feature>
<protein>
    <submittedName>
        <fullName evidence="2">Uncharacterized protein</fullName>
    </submittedName>
</protein>
<comment type="caution">
    <text evidence="2">The sequence shown here is derived from an EMBL/GenBank/DDBJ whole genome shotgun (WGS) entry which is preliminary data.</text>
</comment>
<dbReference type="EMBL" id="JABSTU010000001">
    <property type="protein sequence ID" value="KAH8041594.1"/>
    <property type="molecule type" value="Genomic_DNA"/>
</dbReference>
<evidence type="ECO:0000313" key="2">
    <source>
        <dbReference type="EMBL" id="KAH8041594.1"/>
    </source>
</evidence>
<proteinExistence type="predicted"/>
<accession>A0A9J6F474</accession>
<dbReference type="AlphaFoldDB" id="A0A9J6F474"/>
<evidence type="ECO:0000256" key="1">
    <source>
        <dbReference type="SAM" id="MobiDB-lite"/>
    </source>
</evidence>
<evidence type="ECO:0000313" key="3">
    <source>
        <dbReference type="Proteomes" id="UP000821866"/>
    </source>
</evidence>
<reference evidence="2" key="1">
    <citation type="journal article" date="2020" name="Cell">
        <title>Large-Scale Comparative Analyses of Tick Genomes Elucidate Their Genetic Diversity and Vector Capacities.</title>
        <authorList>
            <consortium name="Tick Genome and Microbiome Consortium (TIGMIC)"/>
            <person name="Jia N."/>
            <person name="Wang J."/>
            <person name="Shi W."/>
            <person name="Du L."/>
            <person name="Sun Y."/>
            <person name="Zhan W."/>
            <person name="Jiang J.F."/>
            <person name="Wang Q."/>
            <person name="Zhang B."/>
            <person name="Ji P."/>
            <person name="Bell-Sakyi L."/>
            <person name="Cui X.M."/>
            <person name="Yuan T.T."/>
            <person name="Jiang B.G."/>
            <person name="Yang W.F."/>
            <person name="Lam T.T."/>
            <person name="Chang Q.C."/>
            <person name="Ding S.J."/>
            <person name="Wang X.J."/>
            <person name="Zhu J.G."/>
            <person name="Ruan X.D."/>
            <person name="Zhao L."/>
            <person name="Wei J.T."/>
            <person name="Ye R.Z."/>
            <person name="Que T.C."/>
            <person name="Du C.H."/>
            <person name="Zhou Y.H."/>
            <person name="Cheng J.X."/>
            <person name="Dai P.F."/>
            <person name="Guo W.B."/>
            <person name="Han X.H."/>
            <person name="Huang E.J."/>
            <person name="Li L.F."/>
            <person name="Wei W."/>
            <person name="Gao Y.C."/>
            <person name="Liu J.Z."/>
            <person name="Shao H.Z."/>
            <person name="Wang X."/>
            <person name="Wang C.C."/>
            <person name="Yang T.C."/>
            <person name="Huo Q.B."/>
            <person name="Li W."/>
            <person name="Chen H.Y."/>
            <person name="Chen S.E."/>
            <person name="Zhou L.G."/>
            <person name="Ni X.B."/>
            <person name="Tian J.H."/>
            <person name="Sheng Y."/>
            <person name="Liu T."/>
            <person name="Pan Y.S."/>
            <person name="Xia L.Y."/>
            <person name="Li J."/>
            <person name="Zhao F."/>
            <person name="Cao W.C."/>
        </authorList>
    </citation>
    <scope>NUCLEOTIDE SEQUENCE</scope>
    <source>
        <strain evidence="2">Rmic-2018</strain>
    </source>
</reference>
<name>A0A9J6F474_RHIMP</name>
<organism evidence="2 3">
    <name type="scientific">Rhipicephalus microplus</name>
    <name type="common">Cattle tick</name>
    <name type="synonym">Boophilus microplus</name>
    <dbReference type="NCBI Taxonomy" id="6941"/>
    <lineage>
        <taxon>Eukaryota</taxon>
        <taxon>Metazoa</taxon>
        <taxon>Ecdysozoa</taxon>
        <taxon>Arthropoda</taxon>
        <taxon>Chelicerata</taxon>
        <taxon>Arachnida</taxon>
        <taxon>Acari</taxon>
        <taxon>Parasitiformes</taxon>
        <taxon>Ixodida</taxon>
        <taxon>Ixodoidea</taxon>
        <taxon>Ixodidae</taxon>
        <taxon>Rhipicephalinae</taxon>
        <taxon>Rhipicephalus</taxon>
        <taxon>Boophilus</taxon>
    </lineage>
</organism>
<keyword evidence="3" id="KW-1185">Reference proteome</keyword>
<dbReference type="Proteomes" id="UP000821866">
    <property type="component" value="Chromosome 1"/>
</dbReference>
<gene>
    <name evidence="2" type="ORF">HPB51_017039</name>
</gene>